<dbReference type="PANTHER" id="PTHR11941:SF169">
    <property type="entry name" value="(7AS)-7A-METHYL-1,5-DIOXO-2,3,5,6,7,7A-HEXAHYDRO-1H-INDENE-CARBOXYL-COA HYDROLASE"/>
    <property type="match status" value="1"/>
</dbReference>
<gene>
    <name evidence="4" type="ORF">SAMN05216207_10607</name>
</gene>
<reference evidence="4 5" key="1">
    <citation type="submission" date="2016-10" db="EMBL/GenBank/DDBJ databases">
        <authorList>
            <person name="de Groot N.N."/>
        </authorList>
    </citation>
    <scope>NUCLEOTIDE SEQUENCE [LARGE SCALE GENOMIC DNA]</scope>
    <source>
        <strain evidence="4 5">CGMCC 4.1877</strain>
    </source>
</reference>
<dbReference type="InterPro" id="IPR029045">
    <property type="entry name" value="ClpP/crotonase-like_dom_sf"/>
</dbReference>
<protein>
    <submittedName>
        <fullName evidence="4">Short chain enoyl-CoA hydratase</fullName>
    </submittedName>
</protein>
<dbReference type="Pfam" id="PF00378">
    <property type="entry name" value="ECH_1"/>
    <property type="match status" value="1"/>
</dbReference>
<dbReference type="PANTHER" id="PTHR11941">
    <property type="entry name" value="ENOYL-COA HYDRATASE-RELATED"/>
    <property type="match status" value="1"/>
</dbReference>
<keyword evidence="5" id="KW-1185">Reference proteome</keyword>
<name>A0A1I5H9H2_PSUAM</name>
<evidence type="ECO:0000313" key="4">
    <source>
        <dbReference type="EMBL" id="SFO44730.1"/>
    </source>
</evidence>
<comment type="similarity">
    <text evidence="1">Belongs to the enoyl-CoA hydratase/isomerase family.</text>
</comment>
<evidence type="ECO:0000256" key="1">
    <source>
        <dbReference type="ARBA" id="ARBA00005254"/>
    </source>
</evidence>
<evidence type="ECO:0000256" key="2">
    <source>
        <dbReference type="ARBA" id="ARBA00023098"/>
    </source>
</evidence>
<evidence type="ECO:0000313" key="5">
    <source>
        <dbReference type="Proteomes" id="UP000199614"/>
    </source>
</evidence>
<dbReference type="AlphaFoldDB" id="A0A1I5H9H2"/>
<dbReference type="SUPFAM" id="SSF52096">
    <property type="entry name" value="ClpP/crotonase"/>
    <property type="match status" value="1"/>
</dbReference>
<sequence>MVLTGAGDQAFCAGADLKALARGEDITAPGHQDWGFAGYVTHPISTPTVAAVAGFALGGGTELVLASASDLVVAGRSARFGLPEVTRGLIAAAGGLSRLPEQLPRKIAMQMILTGDPVDTETAARWGLVNQVVDDSEVLGAAVALAQRIASNAPLAVQASKRVAAGITEDDVPAETDAWQRSNDAITALMSSADVVEGMQAFTEKRAPHWRAR</sequence>
<dbReference type="Proteomes" id="UP000199614">
    <property type="component" value="Unassembled WGS sequence"/>
</dbReference>
<dbReference type="GO" id="GO:0006635">
    <property type="term" value="P:fatty acid beta-oxidation"/>
    <property type="evidence" value="ECO:0007669"/>
    <property type="project" value="TreeGrafter"/>
</dbReference>
<organism evidence="4 5">
    <name type="scientific">Pseudonocardia ammonioxydans</name>
    <dbReference type="NCBI Taxonomy" id="260086"/>
    <lineage>
        <taxon>Bacteria</taxon>
        <taxon>Bacillati</taxon>
        <taxon>Actinomycetota</taxon>
        <taxon>Actinomycetes</taxon>
        <taxon>Pseudonocardiales</taxon>
        <taxon>Pseudonocardiaceae</taxon>
        <taxon>Pseudonocardia</taxon>
    </lineage>
</organism>
<dbReference type="InterPro" id="IPR001753">
    <property type="entry name" value="Enoyl-CoA_hydra/iso"/>
</dbReference>
<dbReference type="Gene3D" id="1.10.12.10">
    <property type="entry name" value="Lyase 2-enoyl-coa Hydratase, Chain A, domain 2"/>
    <property type="match status" value="1"/>
</dbReference>
<evidence type="ECO:0000256" key="3">
    <source>
        <dbReference type="ARBA" id="ARBA00023239"/>
    </source>
</evidence>
<dbReference type="STRING" id="260086.SAMN05216207_10607"/>
<proteinExistence type="inferred from homology"/>
<dbReference type="EMBL" id="FOUY01000060">
    <property type="protein sequence ID" value="SFO44730.1"/>
    <property type="molecule type" value="Genomic_DNA"/>
</dbReference>
<dbReference type="InterPro" id="IPR014748">
    <property type="entry name" value="Enoyl-CoA_hydra_C"/>
</dbReference>
<accession>A0A1I5H9H2</accession>
<keyword evidence="2" id="KW-0443">Lipid metabolism</keyword>
<dbReference type="Gene3D" id="3.90.226.10">
    <property type="entry name" value="2-enoyl-CoA Hydratase, Chain A, domain 1"/>
    <property type="match status" value="1"/>
</dbReference>
<keyword evidence="3" id="KW-0456">Lyase</keyword>
<dbReference type="CDD" id="cd06558">
    <property type="entry name" value="crotonase-like"/>
    <property type="match status" value="1"/>
</dbReference>
<dbReference type="GO" id="GO:0016829">
    <property type="term" value="F:lyase activity"/>
    <property type="evidence" value="ECO:0007669"/>
    <property type="project" value="UniProtKB-KW"/>
</dbReference>